<accession>A0A316M0Y8</accession>
<gene>
    <name evidence="1" type="ORF">DBY38_12100</name>
</gene>
<dbReference type="InterPro" id="IPR032066">
    <property type="entry name" value="GP3_package"/>
</dbReference>
<sequence>MGRPLKFKTPKELRNKVEEYFKYCDNNKKPYTVPGIALYLNITPKTLRAYKNCTLKSIDNRDCEEYSEIMQEAYAKIEASYAEQLVDPTSKKNPIGLIFALKNMGWTDRQEIVTESKTIDIDLVD</sequence>
<evidence type="ECO:0000313" key="1">
    <source>
        <dbReference type="EMBL" id="PWL52056.1"/>
    </source>
</evidence>
<dbReference type="Pfam" id="PF16677">
    <property type="entry name" value="GP3_package"/>
    <property type="match status" value="1"/>
</dbReference>
<dbReference type="RefSeq" id="WP_412347700.1">
    <property type="nucleotide sequence ID" value="NZ_JBKWKS010000011.1"/>
</dbReference>
<organism evidence="1 2">
    <name type="scientific">Clostridium cadaveris</name>
    <dbReference type="NCBI Taxonomy" id="1529"/>
    <lineage>
        <taxon>Bacteria</taxon>
        <taxon>Bacillati</taxon>
        <taxon>Bacillota</taxon>
        <taxon>Clostridia</taxon>
        <taxon>Eubacteriales</taxon>
        <taxon>Clostridiaceae</taxon>
        <taxon>Clostridium</taxon>
    </lineage>
</organism>
<dbReference type="Proteomes" id="UP000246114">
    <property type="component" value="Unassembled WGS sequence"/>
</dbReference>
<reference evidence="1 2" key="1">
    <citation type="submission" date="2018-03" db="EMBL/GenBank/DDBJ databases">
        <title>The uncultured portion of the human microbiome is neutrally assembled.</title>
        <authorList>
            <person name="Jeraldo P."/>
            <person name="Boardman L."/>
            <person name="White B.A."/>
            <person name="Nelson H."/>
            <person name="Goldenfeld N."/>
            <person name="Chia N."/>
        </authorList>
    </citation>
    <scope>NUCLEOTIDE SEQUENCE [LARGE SCALE GENOMIC DNA]</scope>
    <source>
        <strain evidence="1">CIM:MAG 903</strain>
    </source>
</reference>
<proteinExistence type="predicted"/>
<name>A0A316M0Y8_9CLOT</name>
<evidence type="ECO:0000313" key="2">
    <source>
        <dbReference type="Proteomes" id="UP000246114"/>
    </source>
</evidence>
<dbReference type="AlphaFoldDB" id="A0A316M0Y8"/>
<comment type="caution">
    <text evidence="1">The sequence shown here is derived from an EMBL/GenBank/DDBJ whole genome shotgun (WGS) entry which is preliminary data.</text>
</comment>
<dbReference type="Gene3D" id="1.10.132.80">
    <property type="match status" value="1"/>
</dbReference>
<dbReference type="EMBL" id="QAMZ01000052">
    <property type="protein sequence ID" value="PWL52056.1"/>
    <property type="molecule type" value="Genomic_DNA"/>
</dbReference>
<protein>
    <submittedName>
        <fullName evidence="1">Uncharacterized protein</fullName>
    </submittedName>
</protein>